<dbReference type="InterPro" id="IPR001865">
    <property type="entry name" value="Ribosomal_uS2"/>
</dbReference>
<evidence type="ECO:0000256" key="1">
    <source>
        <dbReference type="ARBA" id="ARBA00006242"/>
    </source>
</evidence>
<dbReference type="AlphaFoldDB" id="A0A0M3QFE9"/>
<dbReference type="PROSITE" id="PS00962">
    <property type="entry name" value="RIBOSOMAL_S2_1"/>
    <property type="match status" value="1"/>
</dbReference>
<evidence type="ECO:0000256" key="4">
    <source>
        <dbReference type="ARBA" id="ARBA00035256"/>
    </source>
</evidence>
<evidence type="ECO:0000256" key="6">
    <source>
        <dbReference type="RuleBase" id="RU003631"/>
    </source>
</evidence>
<dbReference type="OrthoDB" id="9808036at2"/>
<dbReference type="FunFam" id="1.10.287.610:FF:000001">
    <property type="entry name" value="30S ribosomal protein S2"/>
    <property type="match status" value="1"/>
</dbReference>
<keyword evidence="8" id="KW-1185">Reference proteome</keyword>
<dbReference type="PATRIC" id="fig|1603606.3.peg.1451"/>
<dbReference type="GO" id="GO:0003735">
    <property type="term" value="F:structural constituent of ribosome"/>
    <property type="evidence" value="ECO:0007669"/>
    <property type="project" value="InterPro"/>
</dbReference>
<comment type="similarity">
    <text evidence="1 5 6">Belongs to the universal ribosomal protein uS2 family.</text>
</comment>
<dbReference type="Proteomes" id="UP000057158">
    <property type="component" value="Chromosome"/>
</dbReference>
<dbReference type="NCBIfam" id="TIGR01011">
    <property type="entry name" value="rpsB_bact"/>
    <property type="match status" value="1"/>
</dbReference>
<dbReference type="PANTHER" id="PTHR12534:SF0">
    <property type="entry name" value="SMALL RIBOSOMAL SUBUNIT PROTEIN US2M"/>
    <property type="match status" value="1"/>
</dbReference>
<reference evidence="7 8" key="1">
    <citation type="submission" date="2015-07" db="EMBL/GenBank/DDBJ databases">
        <title>Isolation and Genomic Characterization of a Novel Halophilic Metal-Reducing Deltaproteobacterium from the Deep Subsurface.</title>
        <authorList>
            <person name="Badalamenti J.P."/>
            <person name="Summers Z.M."/>
            <person name="Gralnick J.A."/>
            <person name="Bond D.R."/>
        </authorList>
    </citation>
    <scope>NUCLEOTIDE SEQUENCE [LARGE SCALE GENOMIC DNA]</scope>
    <source>
        <strain evidence="7 8">WTL</strain>
    </source>
</reference>
<evidence type="ECO:0000256" key="5">
    <source>
        <dbReference type="HAMAP-Rule" id="MF_00291"/>
    </source>
</evidence>
<dbReference type="STRING" id="1603606.DSOUD_1328"/>
<evidence type="ECO:0000256" key="2">
    <source>
        <dbReference type="ARBA" id="ARBA00022980"/>
    </source>
</evidence>
<dbReference type="RefSeq" id="WP_053550253.1">
    <property type="nucleotide sequence ID" value="NZ_CP010802.1"/>
</dbReference>
<dbReference type="Pfam" id="PF00318">
    <property type="entry name" value="Ribosomal_S2"/>
    <property type="match status" value="1"/>
</dbReference>
<dbReference type="PANTHER" id="PTHR12534">
    <property type="entry name" value="30S RIBOSOMAL PROTEIN S2 PROKARYOTIC AND ORGANELLAR"/>
    <property type="match status" value="1"/>
</dbReference>
<accession>A0A0M3QFE9</accession>
<dbReference type="InterPro" id="IPR023591">
    <property type="entry name" value="Ribosomal_uS2_flav_dom_sf"/>
</dbReference>
<dbReference type="PRINTS" id="PR00395">
    <property type="entry name" value="RIBOSOMALS2"/>
</dbReference>
<dbReference type="PROSITE" id="PS00963">
    <property type="entry name" value="RIBOSOMAL_S2_2"/>
    <property type="match status" value="1"/>
</dbReference>
<proteinExistence type="inferred from homology"/>
<sequence>MAQITMKQLLEAGVHFGHQTKRWNPKMKPYIFGARNGIYIIDLQKTVRYFKSAYTFVKETVEKGDKILFVGTKKQAQDSIMEEAARAGQFYVNSRWLGGMLTNFSTIKGSIDRLKKIDAMSQDGTYDLITKKEALQLEREKIKLEQSLGGIKYMTKMPSAIFVIDPKKETIAIKEARKLGIPVVAVVDTNCDPDDIDYIIPGNDDAIRAIRLFAARIADACIEGAQARETSIRTDNEGADLEKEMIAAAKETPAAVETPVAKETPVAEA</sequence>
<dbReference type="InterPro" id="IPR018130">
    <property type="entry name" value="Ribosomal_uS2_CS"/>
</dbReference>
<evidence type="ECO:0000256" key="3">
    <source>
        <dbReference type="ARBA" id="ARBA00023274"/>
    </source>
</evidence>
<dbReference type="Gene3D" id="1.10.287.610">
    <property type="entry name" value="Helix hairpin bin"/>
    <property type="match status" value="1"/>
</dbReference>
<keyword evidence="3 5" id="KW-0687">Ribonucleoprotein</keyword>
<dbReference type="Gene3D" id="3.40.50.10490">
    <property type="entry name" value="Glucose-6-phosphate isomerase like protein, domain 1"/>
    <property type="match status" value="1"/>
</dbReference>
<gene>
    <name evidence="5 7" type="primary">rpsB</name>
    <name evidence="7" type="ORF">DSOUD_1328</name>
</gene>
<dbReference type="InterPro" id="IPR005706">
    <property type="entry name" value="Ribosomal_uS2_bac/mit/plastid"/>
</dbReference>
<dbReference type="CDD" id="cd01425">
    <property type="entry name" value="RPS2"/>
    <property type="match status" value="1"/>
</dbReference>
<name>A0A0M3QFE9_9BACT</name>
<keyword evidence="2 5" id="KW-0689">Ribosomal protein</keyword>
<dbReference type="GO" id="GO:0006412">
    <property type="term" value="P:translation"/>
    <property type="evidence" value="ECO:0007669"/>
    <property type="project" value="UniProtKB-UniRule"/>
</dbReference>
<dbReference type="SUPFAM" id="SSF52313">
    <property type="entry name" value="Ribosomal protein S2"/>
    <property type="match status" value="1"/>
</dbReference>
<evidence type="ECO:0000313" key="7">
    <source>
        <dbReference type="EMBL" id="ALC16109.1"/>
    </source>
</evidence>
<protein>
    <recommendedName>
        <fullName evidence="4 5">Small ribosomal subunit protein uS2</fullName>
    </recommendedName>
</protein>
<evidence type="ECO:0000313" key="8">
    <source>
        <dbReference type="Proteomes" id="UP000057158"/>
    </source>
</evidence>
<dbReference type="HAMAP" id="MF_00291_B">
    <property type="entry name" value="Ribosomal_uS2_B"/>
    <property type="match status" value="1"/>
</dbReference>
<organism evidence="7 8">
    <name type="scientific">Desulfuromonas soudanensis</name>
    <dbReference type="NCBI Taxonomy" id="1603606"/>
    <lineage>
        <taxon>Bacteria</taxon>
        <taxon>Pseudomonadati</taxon>
        <taxon>Thermodesulfobacteriota</taxon>
        <taxon>Desulfuromonadia</taxon>
        <taxon>Desulfuromonadales</taxon>
        <taxon>Desulfuromonadaceae</taxon>
        <taxon>Desulfuromonas</taxon>
    </lineage>
</organism>
<dbReference type="GO" id="GO:0022627">
    <property type="term" value="C:cytosolic small ribosomal subunit"/>
    <property type="evidence" value="ECO:0007669"/>
    <property type="project" value="TreeGrafter"/>
</dbReference>
<dbReference type="EMBL" id="CP010802">
    <property type="protein sequence ID" value="ALC16109.1"/>
    <property type="molecule type" value="Genomic_DNA"/>
</dbReference>
<dbReference type="KEGG" id="des:DSOUD_1328"/>